<reference evidence="6" key="2">
    <citation type="submission" date="2020-09" db="EMBL/GenBank/DDBJ databases">
        <authorList>
            <person name="Sun Q."/>
            <person name="Zhou Y."/>
        </authorList>
    </citation>
    <scope>NUCLEOTIDE SEQUENCE</scope>
    <source>
        <strain evidence="6">CGMCC 1.15493</strain>
    </source>
</reference>
<dbReference type="GO" id="GO:0003700">
    <property type="term" value="F:DNA-binding transcription factor activity"/>
    <property type="evidence" value="ECO:0007669"/>
    <property type="project" value="InterPro"/>
</dbReference>
<evidence type="ECO:0000256" key="3">
    <source>
        <dbReference type="ARBA" id="ARBA00023163"/>
    </source>
</evidence>
<keyword evidence="1" id="KW-0805">Transcription regulation</keyword>
<dbReference type="PANTHER" id="PTHR30514">
    <property type="entry name" value="GLUCOKINASE"/>
    <property type="match status" value="1"/>
</dbReference>
<proteinExistence type="predicted"/>
<feature type="domain" description="SIS" evidence="5">
    <location>
        <begin position="138"/>
        <end position="276"/>
    </location>
</feature>
<dbReference type="SUPFAM" id="SSF53697">
    <property type="entry name" value="SIS domain"/>
    <property type="match status" value="1"/>
</dbReference>
<evidence type="ECO:0000313" key="6">
    <source>
        <dbReference type="EMBL" id="GGD11652.1"/>
    </source>
</evidence>
<evidence type="ECO:0000259" key="4">
    <source>
        <dbReference type="PROSITE" id="PS51071"/>
    </source>
</evidence>
<dbReference type="InterPro" id="IPR000281">
    <property type="entry name" value="HTH_RpiR"/>
</dbReference>
<organism evidence="6 7">
    <name type="scientific">Aureimonas glaciei</name>
    <dbReference type="NCBI Taxonomy" id="1776957"/>
    <lineage>
        <taxon>Bacteria</taxon>
        <taxon>Pseudomonadati</taxon>
        <taxon>Pseudomonadota</taxon>
        <taxon>Alphaproteobacteria</taxon>
        <taxon>Hyphomicrobiales</taxon>
        <taxon>Aurantimonadaceae</taxon>
        <taxon>Aureimonas</taxon>
    </lineage>
</organism>
<dbReference type="RefSeq" id="WP_188849770.1">
    <property type="nucleotide sequence ID" value="NZ_BMJJ01000002.1"/>
</dbReference>
<keyword evidence="3" id="KW-0804">Transcription</keyword>
<dbReference type="GO" id="GO:0016853">
    <property type="term" value="F:isomerase activity"/>
    <property type="evidence" value="ECO:0007669"/>
    <property type="project" value="UniProtKB-KW"/>
</dbReference>
<dbReference type="PROSITE" id="PS51464">
    <property type="entry name" value="SIS"/>
    <property type="match status" value="1"/>
</dbReference>
<dbReference type="InterPro" id="IPR001347">
    <property type="entry name" value="SIS_dom"/>
</dbReference>
<evidence type="ECO:0000256" key="1">
    <source>
        <dbReference type="ARBA" id="ARBA00023015"/>
    </source>
</evidence>
<reference evidence="6" key="1">
    <citation type="journal article" date="2014" name="Int. J. Syst. Evol. Microbiol.">
        <title>Complete genome sequence of Corynebacterium casei LMG S-19264T (=DSM 44701T), isolated from a smear-ripened cheese.</title>
        <authorList>
            <consortium name="US DOE Joint Genome Institute (JGI-PGF)"/>
            <person name="Walter F."/>
            <person name="Albersmeier A."/>
            <person name="Kalinowski J."/>
            <person name="Ruckert C."/>
        </authorList>
    </citation>
    <scope>NUCLEOTIDE SEQUENCE</scope>
    <source>
        <strain evidence="6">CGMCC 1.15493</strain>
    </source>
</reference>
<dbReference type="SUPFAM" id="SSF46689">
    <property type="entry name" value="Homeodomain-like"/>
    <property type="match status" value="1"/>
</dbReference>
<protein>
    <submittedName>
        <fullName evidence="6">Sugar isomerase (SIS)</fullName>
    </submittedName>
</protein>
<dbReference type="InterPro" id="IPR036388">
    <property type="entry name" value="WH-like_DNA-bd_sf"/>
</dbReference>
<accession>A0A916XUP8</accession>
<keyword evidence="7" id="KW-1185">Reference proteome</keyword>
<dbReference type="GO" id="GO:0003677">
    <property type="term" value="F:DNA binding"/>
    <property type="evidence" value="ECO:0007669"/>
    <property type="project" value="UniProtKB-KW"/>
</dbReference>
<name>A0A916XUP8_9HYPH</name>
<keyword evidence="6" id="KW-0413">Isomerase</keyword>
<evidence type="ECO:0000259" key="5">
    <source>
        <dbReference type="PROSITE" id="PS51464"/>
    </source>
</evidence>
<dbReference type="PANTHER" id="PTHR30514:SF20">
    <property type="entry name" value="TRANSCRIPTIONAL REGULATOR"/>
    <property type="match status" value="1"/>
</dbReference>
<dbReference type="Gene3D" id="1.10.10.10">
    <property type="entry name" value="Winged helix-like DNA-binding domain superfamily/Winged helix DNA-binding domain"/>
    <property type="match status" value="1"/>
</dbReference>
<dbReference type="InterPro" id="IPR009057">
    <property type="entry name" value="Homeodomain-like_sf"/>
</dbReference>
<comment type="caution">
    <text evidence="6">The sequence shown here is derived from an EMBL/GenBank/DDBJ whole genome shotgun (WGS) entry which is preliminary data.</text>
</comment>
<dbReference type="Proteomes" id="UP000613160">
    <property type="component" value="Unassembled WGS sequence"/>
</dbReference>
<dbReference type="Pfam" id="PF01418">
    <property type="entry name" value="HTH_6"/>
    <property type="match status" value="1"/>
</dbReference>
<dbReference type="Pfam" id="PF01380">
    <property type="entry name" value="SIS"/>
    <property type="match status" value="1"/>
</dbReference>
<sequence>MTLPEPSALPADYDALRGLILARHEDLPKRLAQVARFAVENPDEIAFGTAASIAAEARVQPSTLVRLAQSLGYPGFSDMQAIFRQRLRARTTSYDERLSLTRSEASGGGPIARGMLQSAAQSIGQAEREIDAALLDRAAALVAAAGTVYILGQRRSAAPAVYLGYVFGRLKMRSIVVGAGFGTEEDVLALASPGDVAISISFTPYATSTIDWTRQLAAKGVPIVGISDSLFSPVARLSTVWLEVVEADFEGFRSLSATMALAAALAVASAALRLGPEETRPI</sequence>
<dbReference type="InterPro" id="IPR047640">
    <property type="entry name" value="RpiR-like"/>
</dbReference>
<gene>
    <name evidence="6" type="ORF">GCM10011335_13280</name>
</gene>
<dbReference type="InterPro" id="IPR035472">
    <property type="entry name" value="RpiR-like_SIS"/>
</dbReference>
<feature type="domain" description="HTH rpiR-type" evidence="4">
    <location>
        <begin position="14"/>
        <end position="90"/>
    </location>
</feature>
<dbReference type="GO" id="GO:0097367">
    <property type="term" value="F:carbohydrate derivative binding"/>
    <property type="evidence" value="ECO:0007669"/>
    <property type="project" value="InterPro"/>
</dbReference>
<dbReference type="EMBL" id="BMJJ01000002">
    <property type="protein sequence ID" value="GGD11652.1"/>
    <property type="molecule type" value="Genomic_DNA"/>
</dbReference>
<keyword evidence="2" id="KW-0238">DNA-binding</keyword>
<dbReference type="GO" id="GO:1901135">
    <property type="term" value="P:carbohydrate derivative metabolic process"/>
    <property type="evidence" value="ECO:0007669"/>
    <property type="project" value="InterPro"/>
</dbReference>
<evidence type="ECO:0000256" key="2">
    <source>
        <dbReference type="ARBA" id="ARBA00023125"/>
    </source>
</evidence>
<dbReference type="PROSITE" id="PS51071">
    <property type="entry name" value="HTH_RPIR"/>
    <property type="match status" value="1"/>
</dbReference>
<evidence type="ECO:0000313" key="7">
    <source>
        <dbReference type="Proteomes" id="UP000613160"/>
    </source>
</evidence>
<dbReference type="CDD" id="cd05013">
    <property type="entry name" value="SIS_RpiR"/>
    <property type="match status" value="1"/>
</dbReference>
<dbReference type="InterPro" id="IPR046348">
    <property type="entry name" value="SIS_dom_sf"/>
</dbReference>
<dbReference type="AlphaFoldDB" id="A0A916XUP8"/>
<dbReference type="Gene3D" id="3.40.50.10490">
    <property type="entry name" value="Glucose-6-phosphate isomerase like protein, domain 1"/>
    <property type="match status" value="1"/>
</dbReference>